<keyword evidence="2" id="KW-1185">Reference proteome</keyword>
<dbReference type="Proteomes" id="UP000008291">
    <property type="component" value="Chromosome"/>
</dbReference>
<accession>Q3SIE9</accession>
<evidence type="ECO:0000313" key="2">
    <source>
        <dbReference type="Proteomes" id="UP000008291"/>
    </source>
</evidence>
<evidence type="ECO:0000313" key="1">
    <source>
        <dbReference type="EMBL" id="AAZ97579.1"/>
    </source>
</evidence>
<protein>
    <recommendedName>
        <fullName evidence="3">Chemotaxis protein</fullName>
    </recommendedName>
</protein>
<dbReference type="AlphaFoldDB" id="Q3SIE9"/>
<name>Q3SIE9_THIDA</name>
<organism evidence="1 2">
    <name type="scientific">Thiobacillus denitrificans (strain ATCC 25259 / T1)</name>
    <dbReference type="NCBI Taxonomy" id="292415"/>
    <lineage>
        <taxon>Bacteria</taxon>
        <taxon>Pseudomonadati</taxon>
        <taxon>Pseudomonadota</taxon>
        <taxon>Betaproteobacteria</taxon>
        <taxon>Nitrosomonadales</taxon>
        <taxon>Thiobacillaceae</taxon>
        <taxon>Thiobacillus</taxon>
    </lineage>
</organism>
<dbReference type="RefSeq" id="WP_011312138.1">
    <property type="nucleotide sequence ID" value="NC_007404.1"/>
</dbReference>
<gene>
    <name evidence="1" type="ordered locus">Tbd_1626</name>
</gene>
<dbReference type="SUPFAM" id="SSF75708">
    <property type="entry name" value="Chemotaxis phosphatase CheZ"/>
    <property type="match status" value="1"/>
</dbReference>
<dbReference type="EMBL" id="CP000116">
    <property type="protein sequence ID" value="AAZ97579.1"/>
    <property type="molecule type" value="Genomic_DNA"/>
</dbReference>
<reference evidence="1 2" key="1">
    <citation type="journal article" date="2006" name="J. Bacteriol.">
        <title>The genome sequence of the obligately chemolithoautotrophic, facultatively anaerobic bacterium Thiobacillus denitrificans.</title>
        <authorList>
            <person name="Beller H.R."/>
            <person name="Chain P.S."/>
            <person name="Letain T.E."/>
            <person name="Chakicherla A."/>
            <person name="Larimer F.W."/>
            <person name="Richardson P.M."/>
            <person name="Coleman M.A."/>
            <person name="Wood A.P."/>
            <person name="Kelly D.P."/>
        </authorList>
    </citation>
    <scope>NUCLEOTIDE SEQUENCE [LARGE SCALE GENOMIC DNA]</scope>
    <source>
        <strain evidence="1 2">ATCC 25259</strain>
    </source>
</reference>
<dbReference type="KEGG" id="tbd:Tbd_1626"/>
<sequence length="187" mass="19939">MRPPDSLSNDATKAQLVRLLAGVSLHGDQHLAEVERDLVQVDALLNEAIKKLCASFMAIHQTIGLQQEALNGVLASGVAGPEQAARLEALRDEISQHVGAAVTGLQFQDMTSQLIGRMVQHLAGLRDVFGALGADGSTALPESGSEEMLALLDSISERVGVHGTELPRVTRSSVKQRHMESGDIDLF</sequence>
<evidence type="ECO:0008006" key="3">
    <source>
        <dbReference type="Google" id="ProtNLM"/>
    </source>
</evidence>
<dbReference type="eggNOG" id="ENOG50340YZ">
    <property type="taxonomic scope" value="Bacteria"/>
</dbReference>
<dbReference type="STRING" id="292415.Tbd_1626"/>
<dbReference type="HOGENOM" id="CLU_1466311_0_0_4"/>
<proteinExistence type="predicted"/>